<evidence type="ECO:0000313" key="2">
    <source>
        <dbReference type="EMBL" id="SFT86245.1"/>
    </source>
</evidence>
<feature type="region of interest" description="Disordered" evidence="1">
    <location>
        <begin position="1"/>
        <end position="21"/>
    </location>
</feature>
<sequence length="183" mass="19818">MRVSESLDDTERPAPHPRFVTGKDSWTIHATAPYKGEASAKAGRGKVACFCGETIELAPHPPERVVGNRHHYCPVCFQHLIAGSDRPPSPLNSYESWLLELASLEAPSPTASTSEWFIVPCRQQRHGRAELRLKPTAQGIAILAPAPAVASLLSLAEARQLRDALDGAIATRETEDESCSCPS</sequence>
<evidence type="ECO:0000313" key="3">
    <source>
        <dbReference type="Proteomes" id="UP000199165"/>
    </source>
</evidence>
<protein>
    <submittedName>
        <fullName evidence="2">Uncharacterized protein</fullName>
    </submittedName>
</protein>
<evidence type="ECO:0000256" key="1">
    <source>
        <dbReference type="SAM" id="MobiDB-lite"/>
    </source>
</evidence>
<gene>
    <name evidence="2" type="ORF">SAMN04487904_11137</name>
</gene>
<accession>A0A1I7BGD4</accession>
<dbReference type="RefSeq" id="WP_175530161.1">
    <property type="nucleotide sequence ID" value="NZ_FPAT01000011.1"/>
</dbReference>
<dbReference type="AlphaFoldDB" id="A0A1I7BGD4"/>
<dbReference type="Proteomes" id="UP000199165">
    <property type="component" value="Unassembled WGS sequence"/>
</dbReference>
<organism evidence="2 3">
    <name type="scientific">Actinopolyspora righensis</name>
    <dbReference type="NCBI Taxonomy" id="995060"/>
    <lineage>
        <taxon>Bacteria</taxon>
        <taxon>Bacillati</taxon>
        <taxon>Actinomycetota</taxon>
        <taxon>Actinomycetes</taxon>
        <taxon>Actinopolysporales</taxon>
        <taxon>Actinopolysporaceae</taxon>
        <taxon>Actinopolyspora</taxon>
        <taxon>Actinopolyspora alba group</taxon>
    </lineage>
</organism>
<dbReference type="EMBL" id="FPAT01000011">
    <property type="protein sequence ID" value="SFT86245.1"/>
    <property type="molecule type" value="Genomic_DNA"/>
</dbReference>
<keyword evidence="3" id="KW-1185">Reference proteome</keyword>
<name>A0A1I7BGD4_9ACTN</name>
<dbReference type="STRING" id="995060.SAMN04487904_11137"/>
<proteinExistence type="predicted"/>
<reference evidence="3" key="1">
    <citation type="submission" date="2016-10" db="EMBL/GenBank/DDBJ databases">
        <authorList>
            <person name="Varghese N."/>
            <person name="Submissions S."/>
        </authorList>
    </citation>
    <scope>NUCLEOTIDE SEQUENCE [LARGE SCALE GENOMIC DNA]</scope>
    <source>
        <strain evidence="3">DSM 45501</strain>
    </source>
</reference>